<protein>
    <submittedName>
        <fullName evidence="3">DUF2325 domain-containing protein</fullName>
    </submittedName>
</protein>
<name>A0ABX0LJD9_9BURK</name>
<dbReference type="Proteomes" id="UP000785613">
    <property type="component" value="Unassembled WGS sequence"/>
</dbReference>
<organism evidence="3 4">
    <name type="scientific">Massilia rubra</name>
    <dbReference type="NCBI Taxonomy" id="2607910"/>
    <lineage>
        <taxon>Bacteria</taxon>
        <taxon>Pseudomonadati</taxon>
        <taxon>Pseudomonadota</taxon>
        <taxon>Betaproteobacteria</taxon>
        <taxon>Burkholderiales</taxon>
        <taxon>Oxalobacteraceae</taxon>
        <taxon>Telluria group</taxon>
        <taxon>Massilia</taxon>
    </lineage>
</organism>
<keyword evidence="2" id="KW-0175">Coiled coil</keyword>
<comment type="similarity">
    <text evidence="1">Belongs to the UPF0751 family.</text>
</comment>
<evidence type="ECO:0000256" key="2">
    <source>
        <dbReference type="SAM" id="Coils"/>
    </source>
</evidence>
<dbReference type="InterPro" id="IPR016772">
    <property type="entry name" value="UCP020408"/>
</dbReference>
<reference evidence="3 4" key="1">
    <citation type="submission" date="2019-09" db="EMBL/GenBank/DDBJ databases">
        <title>Taxonomy of Antarctic Massilia spp.: description of Massilia rubra sp. nov., Massilia aquatica sp. nov., Massilia mucilaginosa sp. nov., Massilia frigida sp. nov. isolated from streams, lakes and regoliths.</title>
        <authorList>
            <person name="Holochova P."/>
            <person name="Sedlacek I."/>
            <person name="Kralova S."/>
            <person name="Maslanova I."/>
            <person name="Busse H.-J."/>
            <person name="Stankova E."/>
            <person name="Vrbovska V."/>
            <person name="Kovarovic V."/>
            <person name="Bartak M."/>
            <person name="Svec P."/>
            <person name="Pantucek R."/>
        </authorList>
    </citation>
    <scope>NUCLEOTIDE SEQUENCE [LARGE SCALE GENOMIC DNA]</scope>
    <source>
        <strain evidence="3 4">CCM 8692</strain>
    </source>
</reference>
<gene>
    <name evidence="3" type="ORF">F0185_02130</name>
</gene>
<accession>A0ABX0LJD9</accession>
<evidence type="ECO:0000313" key="4">
    <source>
        <dbReference type="Proteomes" id="UP000785613"/>
    </source>
</evidence>
<proteinExistence type="inferred from homology"/>
<evidence type="ECO:0000256" key="1">
    <source>
        <dbReference type="ARBA" id="ARBA00007189"/>
    </source>
</evidence>
<dbReference type="EMBL" id="VUYU01000001">
    <property type="protein sequence ID" value="NHZ32387.1"/>
    <property type="molecule type" value="Genomic_DNA"/>
</dbReference>
<keyword evidence="4" id="KW-1185">Reference proteome</keyword>
<dbReference type="Pfam" id="PF10087">
    <property type="entry name" value="DUF2325"/>
    <property type="match status" value="1"/>
</dbReference>
<sequence>MCDHDAKKPLARFFPPDGEAASRTASSRRQRLWELPANTHCPVIGVCLPLGVLRKLVNKGVRGQALADDYEIHVGAVAECANRNRISNLLQDALDQRYALVLLRFKDARSGDAVMLLWRQAIAQGDVAGAFWAALTHPRSDFLVQDTVLREMHMIQHQAGANTRIDHAHYLELQEENAALAAELAQAQQRHVRTLADKARELEQVQAQLMTARAELVARESKVAFLQADMAELAASVPDLEARTRLKQKLDDAAQRLNARDAQLAQLRQQLAASTRQLDALQAARPVEAPVCEEDAAEAIAAAQLVDKTLLCVGGRSASVASYRCMTEEAGARFAHHDGGQEHGADLLDANLAAADLVICQTGCISHNAYWRVKEHCKRTGKQCVFVENPSSTSFSRGLRQIAILAEG</sequence>
<dbReference type="RefSeq" id="WP_167221122.1">
    <property type="nucleotide sequence ID" value="NZ_VUYU01000001.1"/>
</dbReference>
<comment type="caution">
    <text evidence="3">The sequence shown here is derived from an EMBL/GenBank/DDBJ whole genome shotgun (WGS) entry which is preliminary data.</text>
</comment>
<feature type="coiled-coil region" evidence="2">
    <location>
        <begin position="170"/>
        <end position="222"/>
    </location>
</feature>
<evidence type="ECO:0000313" key="3">
    <source>
        <dbReference type="EMBL" id="NHZ32387.1"/>
    </source>
</evidence>
<feature type="coiled-coil region" evidence="2">
    <location>
        <begin position="250"/>
        <end position="284"/>
    </location>
</feature>